<evidence type="ECO:0000259" key="3">
    <source>
        <dbReference type="Pfam" id="PF00296"/>
    </source>
</evidence>
<evidence type="ECO:0000313" key="4">
    <source>
        <dbReference type="EMBL" id="ETW98117.1"/>
    </source>
</evidence>
<dbReference type="Gene3D" id="3.20.20.30">
    <property type="entry name" value="Luciferase-like domain"/>
    <property type="match status" value="1"/>
</dbReference>
<dbReference type="PANTHER" id="PTHR30137:SF8">
    <property type="entry name" value="BLR5498 PROTEIN"/>
    <property type="match status" value="1"/>
</dbReference>
<accession>W4LJF5</accession>
<evidence type="ECO:0000256" key="2">
    <source>
        <dbReference type="ARBA" id="ARBA00023033"/>
    </source>
</evidence>
<dbReference type="AlphaFoldDB" id="W4LJF5"/>
<dbReference type="SUPFAM" id="SSF51679">
    <property type="entry name" value="Bacterial luciferase-like"/>
    <property type="match status" value="1"/>
</dbReference>
<dbReference type="HOGENOM" id="CLU_027853_3_0_7"/>
<sequence>MIKHFSAFYVGQIELENVGADGTPPDSRRYPNERLVESFQMAEELAVLMDDLGYYALWGAEHHFQHEGYECLPNLILLGTHLAARTKQLKFGCGFNILPMWHPLRLAEDYATADVLTGGRIIFGIGRGYHSREVETFGAPMLDNAANKEYFEEQMEVIFKAFNEESFSHQGKYFTIPPEVPYRGYDLKEITLVPRPIHRPVEMWQPVASGRSIDFMAKHGIHAMLSLNGESLTDQILRQYQADSAKYGRELELGEKACLGMGFCIDDTEEKAINRVRPYHDERYKWFAPFGFVRYTDEQGRMWGTPGAPARLPTVEDGVQQKAWLCGPPERFIEYLHELEVKYPGLEHVMFQYPEGMPLVEFKEQLQRLGEEVMPEFAQPAAATAD</sequence>
<evidence type="ECO:0000256" key="1">
    <source>
        <dbReference type="ARBA" id="ARBA00023002"/>
    </source>
</evidence>
<feature type="domain" description="Luciferase-like" evidence="3">
    <location>
        <begin position="33"/>
        <end position="340"/>
    </location>
</feature>
<protein>
    <recommendedName>
        <fullName evidence="3">Luciferase-like domain-containing protein</fullName>
    </recommendedName>
</protein>
<keyword evidence="5" id="KW-1185">Reference proteome</keyword>
<keyword evidence="2" id="KW-0503">Monooxygenase</keyword>
<dbReference type="Pfam" id="PF00296">
    <property type="entry name" value="Bac_luciferase"/>
    <property type="match status" value="1"/>
</dbReference>
<dbReference type="InterPro" id="IPR011251">
    <property type="entry name" value="Luciferase-like_dom"/>
</dbReference>
<dbReference type="EMBL" id="AZHW01000584">
    <property type="protein sequence ID" value="ETW98117.1"/>
    <property type="molecule type" value="Genomic_DNA"/>
</dbReference>
<dbReference type="InterPro" id="IPR050766">
    <property type="entry name" value="Bact_Lucif_Oxidored"/>
</dbReference>
<evidence type="ECO:0000313" key="5">
    <source>
        <dbReference type="Proteomes" id="UP000019141"/>
    </source>
</evidence>
<organism evidence="4 5">
    <name type="scientific">Entotheonella factor</name>
    <dbReference type="NCBI Taxonomy" id="1429438"/>
    <lineage>
        <taxon>Bacteria</taxon>
        <taxon>Pseudomonadati</taxon>
        <taxon>Nitrospinota/Tectimicrobiota group</taxon>
        <taxon>Candidatus Tectimicrobiota</taxon>
        <taxon>Candidatus Entotheonellia</taxon>
        <taxon>Candidatus Entotheonellales</taxon>
        <taxon>Candidatus Entotheonellaceae</taxon>
        <taxon>Candidatus Entotheonella</taxon>
    </lineage>
</organism>
<dbReference type="GO" id="GO:0004497">
    <property type="term" value="F:monooxygenase activity"/>
    <property type="evidence" value="ECO:0007669"/>
    <property type="project" value="UniProtKB-KW"/>
</dbReference>
<gene>
    <name evidence="4" type="ORF">ETSY1_20075</name>
</gene>
<comment type="caution">
    <text evidence="4">The sequence shown here is derived from an EMBL/GenBank/DDBJ whole genome shotgun (WGS) entry which is preliminary data.</text>
</comment>
<reference evidence="4 5" key="1">
    <citation type="journal article" date="2014" name="Nature">
        <title>An environmental bacterial taxon with a large and distinct metabolic repertoire.</title>
        <authorList>
            <person name="Wilson M.C."/>
            <person name="Mori T."/>
            <person name="Ruckert C."/>
            <person name="Uria A.R."/>
            <person name="Helf M.J."/>
            <person name="Takada K."/>
            <person name="Gernert C."/>
            <person name="Steffens U.A."/>
            <person name="Heycke N."/>
            <person name="Schmitt S."/>
            <person name="Rinke C."/>
            <person name="Helfrich E.J."/>
            <person name="Brachmann A.O."/>
            <person name="Gurgui C."/>
            <person name="Wakimoto T."/>
            <person name="Kracht M."/>
            <person name="Crusemann M."/>
            <person name="Hentschel U."/>
            <person name="Abe I."/>
            <person name="Matsunaga S."/>
            <person name="Kalinowski J."/>
            <person name="Takeyama H."/>
            <person name="Piel J."/>
        </authorList>
    </citation>
    <scope>NUCLEOTIDE SEQUENCE [LARGE SCALE GENOMIC DNA]</scope>
    <source>
        <strain evidence="5">TSY1</strain>
    </source>
</reference>
<dbReference type="GO" id="GO:0016705">
    <property type="term" value="F:oxidoreductase activity, acting on paired donors, with incorporation or reduction of molecular oxygen"/>
    <property type="evidence" value="ECO:0007669"/>
    <property type="project" value="InterPro"/>
</dbReference>
<dbReference type="GO" id="GO:0005829">
    <property type="term" value="C:cytosol"/>
    <property type="evidence" value="ECO:0007669"/>
    <property type="project" value="TreeGrafter"/>
</dbReference>
<dbReference type="Proteomes" id="UP000019141">
    <property type="component" value="Unassembled WGS sequence"/>
</dbReference>
<proteinExistence type="predicted"/>
<name>W4LJF5_ENTF1</name>
<dbReference type="PANTHER" id="PTHR30137">
    <property type="entry name" value="LUCIFERASE-LIKE MONOOXYGENASE"/>
    <property type="match status" value="1"/>
</dbReference>
<keyword evidence="1" id="KW-0560">Oxidoreductase</keyword>
<dbReference type="InterPro" id="IPR036661">
    <property type="entry name" value="Luciferase-like_sf"/>
</dbReference>